<dbReference type="EMBL" id="JASCZI010060903">
    <property type="protein sequence ID" value="MED6136710.1"/>
    <property type="molecule type" value="Genomic_DNA"/>
</dbReference>
<comment type="caution">
    <text evidence="1">The sequence shown here is derived from an EMBL/GenBank/DDBJ whole genome shotgun (WGS) entry which is preliminary data.</text>
</comment>
<dbReference type="Proteomes" id="UP001341840">
    <property type="component" value="Unassembled WGS sequence"/>
</dbReference>
<organism evidence="1 2">
    <name type="scientific">Stylosanthes scabra</name>
    <dbReference type="NCBI Taxonomy" id="79078"/>
    <lineage>
        <taxon>Eukaryota</taxon>
        <taxon>Viridiplantae</taxon>
        <taxon>Streptophyta</taxon>
        <taxon>Embryophyta</taxon>
        <taxon>Tracheophyta</taxon>
        <taxon>Spermatophyta</taxon>
        <taxon>Magnoliopsida</taxon>
        <taxon>eudicotyledons</taxon>
        <taxon>Gunneridae</taxon>
        <taxon>Pentapetalae</taxon>
        <taxon>rosids</taxon>
        <taxon>fabids</taxon>
        <taxon>Fabales</taxon>
        <taxon>Fabaceae</taxon>
        <taxon>Papilionoideae</taxon>
        <taxon>50 kb inversion clade</taxon>
        <taxon>dalbergioids sensu lato</taxon>
        <taxon>Dalbergieae</taxon>
        <taxon>Pterocarpus clade</taxon>
        <taxon>Stylosanthes</taxon>
    </lineage>
</organism>
<accession>A0ABU6SK85</accession>
<gene>
    <name evidence="1" type="ORF">PIB30_058311</name>
</gene>
<evidence type="ECO:0000313" key="2">
    <source>
        <dbReference type="Proteomes" id="UP001341840"/>
    </source>
</evidence>
<name>A0ABU6SK85_9FABA</name>
<sequence length="72" mass="8286">MQLGYTTCPPCFLAQQRGRASLSVWPQTQTTRWHGSRLSKILNYMHVGSVVDLETKMAARRECEQRFTGRGR</sequence>
<proteinExistence type="predicted"/>
<reference evidence="1 2" key="1">
    <citation type="journal article" date="2023" name="Plants (Basel)">
        <title>Bridging the Gap: Combining Genomics and Transcriptomics Approaches to Understand Stylosanthes scabra, an Orphan Legume from the Brazilian Caatinga.</title>
        <authorList>
            <person name="Ferreira-Neto J.R.C."/>
            <person name="da Silva M.D."/>
            <person name="Binneck E."/>
            <person name="de Melo N.F."/>
            <person name="da Silva R.H."/>
            <person name="de Melo A.L.T.M."/>
            <person name="Pandolfi V."/>
            <person name="Bustamante F.O."/>
            <person name="Brasileiro-Vidal A.C."/>
            <person name="Benko-Iseppon A.M."/>
        </authorList>
    </citation>
    <scope>NUCLEOTIDE SEQUENCE [LARGE SCALE GENOMIC DNA]</scope>
    <source>
        <tissue evidence="1">Leaves</tissue>
    </source>
</reference>
<evidence type="ECO:0000313" key="1">
    <source>
        <dbReference type="EMBL" id="MED6136710.1"/>
    </source>
</evidence>
<keyword evidence="2" id="KW-1185">Reference proteome</keyword>
<protein>
    <submittedName>
        <fullName evidence="1">Uncharacterized protein</fullName>
    </submittedName>
</protein>